<dbReference type="CDD" id="cd19975">
    <property type="entry name" value="PBP1_CcpA-like"/>
    <property type="match status" value="1"/>
</dbReference>
<evidence type="ECO:0000313" key="6">
    <source>
        <dbReference type="Proteomes" id="UP001185012"/>
    </source>
</evidence>
<protein>
    <submittedName>
        <fullName evidence="5">LacI family transcriptional regulator</fullName>
    </submittedName>
</protein>
<accession>A0ABU1IK04</accession>
<dbReference type="InterPro" id="IPR010982">
    <property type="entry name" value="Lambda_DNA-bd_dom_sf"/>
</dbReference>
<dbReference type="Proteomes" id="UP001185012">
    <property type="component" value="Unassembled WGS sequence"/>
</dbReference>
<dbReference type="PROSITE" id="PS50932">
    <property type="entry name" value="HTH_LACI_2"/>
    <property type="match status" value="1"/>
</dbReference>
<dbReference type="PANTHER" id="PTHR30146">
    <property type="entry name" value="LACI-RELATED TRANSCRIPTIONAL REPRESSOR"/>
    <property type="match status" value="1"/>
</dbReference>
<dbReference type="SMART" id="SM00354">
    <property type="entry name" value="HTH_LACI"/>
    <property type="match status" value="1"/>
</dbReference>
<dbReference type="Pfam" id="PF00356">
    <property type="entry name" value="LacI"/>
    <property type="match status" value="1"/>
</dbReference>
<organism evidence="5 6">
    <name type="scientific">Desmospora profundinema</name>
    <dbReference type="NCBI Taxonomy" id="1571184"/>
    <lineage>
        <taxon>Bacteria</taxon>
        <taxon>Bacillati</taxon>
        <taxon>Bacillota</taxon>
        <taxon>Bacilli</taxon>
        <taxon>Bacillales</taxon>
        <taxon>Thermoactinomycetaceae</taxon>
        <taxon>Desmospora</taxon>
    </lineage>
</organism>
<dbReference type="PROSITE" id="PS00356">
    <property type="entry name" value="HTH_LACI_1"/>
    <property type="match status" value="1"/>
</dbReference>
<evidence type="ECO:0000313" key="5">
    <source>
        <dbReference type="EMBL" id="MDR6225088.1"/>
    </source>
</evidence>
<evidence type="ECO:0000256" key="2">
    <source>
        <dbReference type="ARBA" id="ARBA00023125"/>
    </source>
</evidence>
<evidence type="ECO:0000256" key="3">
    <source>
        <dbReference type="ARBA" id="ARBA00023163"/>
    </source>
</evidence>
<dbReference type="InterPro" id="IPR001761">
    <property type="entry name" value="Peripla_BP/Lac1_sug-bd_dom"/>
</dbReference>
<dbReference type="EMBL" id="JAVDQG010000002">
    <property type="protein sequence ID" value="MDR6225088.1"/>
    <property type="molecule type" value="Genomic_DNA"/>
</dbReference>
<sequence length="335" mass="37023">MGPTIKDVAKKANVSTATVSRILNDLPGYSKETKEKVMKVIEELGYQPNAVARGLVSKRTQTIGVLFPDVSSMFSSEILNGIEDTAHELGSSVIVCNTDRDGKRTMKYLQLLQEKRVDGVIFTSEVLTEEYYETLMDMQVPVVLVSTASYRYPLPYVKVDDKHAAYTATEYLIQNGHTQIAMISGRKEDPIAGAPRVEGYKQALSDYGIPIHEESIVYTDGFGFQQGQESFPRIAEKLPEVTAVFAASDEMAVGAMSAAYQLGIQIPDQLSIIGYDNLKIAEMSIPPLTTVAQPLYQMGEVAAKLLNEMLRTGSSVESRIMPHHIVERCTVKRMK</sequence>
<dbReference type="PRINTS" id="PR00036">
    <property type="entry name" value="HTHLACI"/>
</dbReference>
<dbReference type="InterPro" id="IPR028082">
    <property type="entry name" value="Peripla_BP_I"/>
</dbReference>
<dbReference type="InterPro" id="IPR000843">
    <property type="entry name" value="HTH_LacI"/>
</dbReference>
<keyword evidence="6" id="KW-1185">Reference proteome</keyword>
<comment type="caution">
    <text evidence="5">The sequence shown here is derived from an EMBL/GenBank/DDBJ whole genome shotgun (WGS) entry which is preliminary data.</text>
</comment>
<dbReference type="Gene3D" id="3.40.50.2300">
    <property type="match status" value="2"/>
</dbReference>
<name>A0ABU1IK04_9BACL</name>
<proteinExistence type="predicted"/>
<dbReference type="Gene3D" id="1.10.260.40">
    <property type="entry name" value="lambda repressor-like DNA-binding domains"/>
    <property type="match status" value="1"/>
</dbReference>
<feature type="domain" description="HTH lacI-type" evidence="4">
    <location>
        <begin position="3"/>
        <end position="57"/>
    </location>
</feature>
<gene>
    <name evidence="5" type="ORF">JOE21_001079</name>
</gene>
<reference evidence="5 6" key="1">
    <citation type="submission" date="2023-07" db="EMBL/GenBank/DDBJ databases">
        <title>Genomic Encyclopedia of Type Strains, Phase IV (KMG-IV): sequencing the most valuable type-strain genomes for metagenomic binning, comparative biology and taxonomic classification.</title>
        <authorList>
            <person name="Goeker M."/>
        </authorList>
    </citation>
    <scope>NUCLEOTIDE SEQUENCE [LARGE SCALE GENOMIC DNA]</scope>
    <source>
        <strain evidence="5 6">DSM 45903</strain>
    </source>
</reference>
<dbReference type="SUPFAM" id="SSF47413">
    <property type="entry name" value="lambda repressor-like DNA-binding domains"/>
    <property type="match status" value="1"/>
</dbReference>
<dbReference type="Pfam" id="PF00532">
    <property type="entry name" value="Peripla_BP_1"/>
    <property type="match status" value="1"/>
</dbReference>
<dbReference type="SUPFAM" id="SSF53822">
    <property type="entry name" value="Periplasmic binding protein-like I"/>
    <property type="match status" value="1"/>
</dbReference>
<keyword evidence="2" id="KW-0238">DNA-binding</keyword>
<dbReference type="CDD" id="cd01392">
    <property type="entry name" value="HTH_LacI"/>
    <property type="match status" value="1"/>
</dbReference>
<dbReference type="RefSeq" id="WP_309863292.1">
    <property type="nucleotide sequence ID" value="NZ_JAVDQG010000002.1"/>
</dbReference>
<evidence type="ECO:0000259" key="4">
    <source>
        <dbReference type="PROSITE" id="PS50932"/>
    </source>
</evidence>
<evidence type="ECO:0000256" key="1">
    <source>
        <dbReference type="ARBA" id="ARBA00023015"/>
    </source>
</evidence>
<keyword evidence="3" id="KW-0804">Transcription</keyword>
<dbReference type="PANTHER" id="PTHR30146:SF149">
    <property type="entry name" value="HTH-TYPE TRANSCRIPTIONAL REGULATOR EBGR"/>
    <property type="match status" value="1"/>
</dbReference>
<keyword evidence="1" id="KW-0805">Transcription regulation</keyword>